<dbReference type="PANTHER" id="PTHR45695:SF28">
    <property type="entry name" value="G-PROTEIN COUPLED RECEPTORS FAMILY 1 PROFILE DOMAIN-CONTAINING PROTEIN"/>
    <property type="match status" value="1"/>
</dbReference>
<name>A0A8W8LIT8_MAGGI</name>
<evidence type="ECO:0000256" key="3">
    <source>
        <dbReference type="ARBA" id="ARBA00022692"/>
    </source>
</evidence>
<evidence type="ECO:0000256" key="10">
    <source>
        <dbReference type="SAM" id="Phobius"/>
    </source>
</evidence>
<sequence>MDDDLKNFPYEKFPYGGVIKEVPVWEMVVKSVIYGIITISSLFGNVLIIVIVMKNKTMKTVTNYYIVNLAVADLMVTLTCTWVTLVDNLTEGWILGAFFCKLNTFTKVLSLVASVLSLTQIAYDRFFGIVFALRARMTERRASISLVIIWIFSIIVALPVLIYRQLKSREWLDHTERWCDDDWPVEEEVVGNFTRTTMPLRTAYFVSVSVVLYFIPMVVMSLAYGVIILKLKTTHIPGEIMDKRDEQQAKTKRKIIIMLITILAVFCVCWLPCQVMLLYTELRGNRSKLEDWYYHFEFAAYTMAYSNSVLNPIIYAGFNENFKQGLSNIWRRLSGDPGRRLTHVYNTYSETTYTAVYGAWSMECKFEYGGVCAATGSATGSGCICKFLLEVLQDVTSAPTIIESLSAHIIVSFTGWFYNCTVLIEIHSVLTSTAAKGCWNQ</sequence>
<dbReference type="PRINTS" id="PR01012">
    <property type="entry name" value="NRPEPTIDEYR"/>
</dbReference>
<dbReference type="InterPro" id="IPR000611">
    <property type="entry name" value="NPY_rcpt"/>
</dbReference>
<comment type="subcellular location">
    <subcellularLocation>
        <location evidence="1">Membrane</location>
        <topology evidence="1">Multi-pass membrane protein</topology>
    </subcellularLocation>
</comment>
<keyword evidence="5 9" id="KW-0297">G-protein coupled receptor</keyword>
<dbReference type="PANTHER" id="PTHR45695">
    <property type="entry name" value="LEUCOKININ RECEPTOR-RELATED"/>
    <property type="match status" value="1"/>
</dbReference>
<feature type="transmembrane region" description="Helical" evidence="10">
    <location>
        <begin position="255"/>
        <end position="278"/>
    </location>
</feature>
<keyword evidence="7 9" id="KW-0675">Receptor</keyword>
<feature type="transmembrane region" description="Helical" evidence="10">
    <location>
        <begin position="144"/>
        <end position="163"/>
    </location>
</feature>
<evidence type="ECO:0000259" key="11">
    <source>
        <dbReference type="PROSITE" id="PS50262"/>
    </source>
</evidence>
<evidence type="ECO:0000313" key="12">
    <source>
        <dbReference type="EnsemblMetazoa" id="G2821.6:cds"/>
    </source>
</evidence>
<evidence type="ECO:0000256" key="8">
    <source>
        <dbReference type="ARBA" id="ARBA00023224"/>
    </source>
</evidence>
<dbReference type="FunFam" id="1.20.1070.10:FF:000291">
    <property type="entry name" value="Predicted protein"/>
    <property type="match status" value="1"/>
</dbReference>
<feature type="transmembrane region" description="Helical" evidence="10">
    <location>
        <begin position="105"/>
        <end position="123"/>
    </location>
</feature>
<keyword evidence="3 9" id="KW-0812">Transmembrane</keyword>
<feature type="transmembrane region" description="Helical" evidence="10">
    <location>
        <begin position="203"/>
        <end position="229"/>
    </location>
</feature>
<dbReference type="InterPro" id="IPR000276">
    <property type="entry name" value="GPCR_Rhodpsn"/>
</dbReference>
<organism evidence="12 13">
    <name type="scientific">Magallana gigas</name>
    <name type="common">Pacific oyster</name>
    <name type="synonym">Crassostrea gigas</name>
    <dbReference type="NCBI Taxonomy" id="29159"/>
    <lineage>
        <taxon>Eukaryota</taxon>
        <taxon>Metazoa</taxon>
        <taxon>Spiralia</taxon>
        <taxon>Lophotrochozoa</taxon>
        <taxon>Mollusca</taxon>
        <taxon>Bivalvia</taxon>
        <taxon>Autobranchia</taxon>
        <taxon>Pteriomorphia</taxon>
        <taxon>Ostreida</taxon>
        <taxon>Ostreoidea</taxon>
        <taxon>Ostreidae</taxon>
        <taxon>Magallana</taxon>
    </lineage>
</organism>
<feature type="transmembrane region" description="Helical" evidence="10">
    <location>
        <begin position="32"/>
        <end position="53"/>
    </location>
</feature>
<evidence type="ECO:0000256" key="2">
    <source>
        <dbReference type="ARBA" id="ARBA00010663"/>
    </source>
</evidence>
<evidence type="ECO:0000256" key="7">
    <source>
        <dbReference type="ARBA" id="ARBA00023170"/>
    </source>
</evidence>
<dbReference type="Proteomes" id="UP000005408">
    <property type="component" value="Unassembled WGS sequence"/>
</dbReference>
<proteinExistence type="inferred from homology"/>
<accession>A0A8W8LIT8</accession>
<dbReference type="EnsemblMetazoa" id="G2821.6">
    <property type="protein sequence ID" value="G2821.6:cds"/>
    <property type="gene ID" value="G2821"/>
</dbReference>
<feature type="domain" description="G-protein coupled receptors family 1 profile" evidence="11">
    <location>
        <begin position="44"/>
        <end position="315"/>
    </location>
</feature>
<dbReference type="PROSITE" id="PS50262">
    <property type="entry name" value="G_PROTEIN_RECEP_F1_2"/>
    <property type="match status" value="1"/>
</dbReference>
<keyword evidence="8 9" id="KW-0807">Transducer</keyword>
<feature type="transmembrane region" description="Helical" evidence="10">
    <location>
        <begin position="298"/>
        <end position="318"/>
    </location>
</feature>
<keyword evidence="4 10" id="KW-1133">Transmembrane helix</keyword>
<dbReference type="GO" id="GO:0004983">
    <property type="term" value="F:neuropeptide Y receptor activity"/>
    <property type="evidence" value="ECO:0007669"/>
    <property type="project" value="InterPro"/>
</dbReference>
<dbReference type="PROSITE" id="PS00237">
    <property type="entry name" value="G_PROTEIN_RECEP_F1_1"/>
    <property type="match status" value="1"/>
</dbReference>
<evidence type="ECO:0000313" key="13">
    <source>
        <dbReference type="Proteomes" id="UP000005408"/>
    </source>
</evidence>
<evidence type="ECO:0000256" key="5">
    <source>
        <dbReference type="ARBA" id="ARBA00023040"/>
    </source>
</evidence>
<dbReference type="Gene3D" id="1.20.1070.10">
    <property type="entry name" value="Rhodopsin 7-helix transmembrane proteins"/>
    <property type="match status" value="1"/>
</dbReference>
<comment type="similarity">
    <text evidence="2 9">Belongs to the G-protein coupled receptor 1 family.</text>
</comment>
<dbReference type="SUPFAM" id="SSF81321">
    <property type="entry name" value="Family A G protein-coupled receptor-like"/>
    <property type="match status" value="1"/>
</dbReference>
<dbReference type="InterPro" id="IPR017452">
    <property type="entry name" value="GPCR_Rhodpsn_7TM"/>
</dbReference>
<reference evidence="12" key="1">
    <citation type="submission" date="2022-08" db="UniProtKB">
        <authorList>
            <consortium name="EnsemblMetazoa"/>
        </authorList>
    </citation>
    <scope>IDENTIFICATION</scope>
    <source>
        <strain evidence="12">05x7-T-G4-1.051#20</strain>
    </source>
</reference>
<keyword evidence="13" id="KW-1185">Reference proteome</keyword>
<evidence type="ECO:0000256" key="9">
    <source>
        <dbReference type="RuleBase" id="RU000688"/>
    </source>
</evidence>
<keyword evidence="6 10" id="KW-0472">Membrane</keyword>
<evidence type="ECO:0000256" key="6">
    <source>
        <dbReference type="ARBA" id="ARBA00023136"/>
    </source>
</evidence>
<protein>
    <recommendedName>
        <fullName evidence="11">G-protein coupled receptors family 1 profile domain-containing protein</fullName>
    </recommendedName>
</protein>
<dbReference type="GO" id="GO:0005886">
    <property type="term" value="C:plasma membrane"/>
    <property type="evidence" value="ECO:0007669"/>
    <property type="project" value="TreeGrafter"/>
</dbReference>
<evidence type="ECO:0000256" key="4">
    <source>
        <dbReference type="ARBA" id="ARBA00022989"/>
    </source>
</evidence>
<evidence type="ECO:0000256" key="1">
    <source>
        <dbReference type="ARBA" id="ARBA00004141"/>
    </source>
</evidence>
<dbReference type="AlphaFoldDB" id="A0A8W8LIT8"/>
<feature type="transmembrane region" description="Helical" evidence="10">
    <location>
        <begin position="65"/>
        <end position="85"/>
    </location>
</feature>
<dbReference type="PRINTS" id="PR00237">
    <property type="entry name" value="GPCRRHODOPSN"/>
</dbReference>
<dbReference type="Pfam" id="PF00001">
    <property type="entry name" value="7tm_1"/>
    <property type="match status" value="1"/>
</dbReference>